<reference evidence="2 3" key="1">
    <citation type="submission" date="2024-04" db="EMBL/GenBank/DDBJ databases">
        <title>genome sequences of Mucor flavus KT1a and Helicostylum pulchrum KT1b strains isolation_sourced from the surface of a dry-aged beef.</title>
        <authorList>
            <person name="Toyotome T."/>
            <person name="Hosono M."/>
            <person name="Torimaru M."/>
            <person name="Fukuda K."/>
            <person name="Mikami N."/>
        </authorList>
    </citation>
    <scope>NUCLEOTIDE SEQUENCE [LARGE SCALE GENOMIC DNA]</scope>
    <source>
        <strain evidence="2 3">KT1b</strain>
    </source>
</reference>
<evidence type="ECO:0000313" key="2">
    <source>
        <dbReference type="EMBL" id="GAA5799294.1"/>
    </source>
</evidence>
<feature type="region of interest" description="Disordered" evidence="1">
    <location>
        <begin position="949"/>
        <end position="975"/>
    </location>
</feature>
<keyword evidence="3" id="KW-1185">Reference proteome</keyword>
<organism evidence="2 3">
    <name type="scientific">Helicostylum pulchrum</name>
    <dbReference type="NCBI Taxonomy" id="562976"/>
    <lineage>
        <taxon>Eukaryota</taxon>
        <taxon>Fungi</taxon>
        <taxon>Fungi incertae sedis</taxon>
        <taxon>Mucoromycota</taxon>
        <taxon>Mucoromycotina</taxon>
        <taxon>Mucoromycetes</taxon>
        <taxon>Mucorales</taxon>
        <taxon>Mucorineae</taxon>
        <taxon>Mucoraceae</taxon>
        <taxon>Helicostylum</taxon>
    </lineage>
</organism>
<comment type="caution">
    <text evidence="2">The sequence shown here is derived from an EMBL/GenBank/DDBJ whole genome shotgun (WGS) entry which is preliminary data.</text>
</comment>
<sequence length="1068" mass="123814">MYIDFDNEYITLKSCQTPINTLETKRETEYYNYTGKACITYDEKKEEVLDYGQDPNFKPKDEYVHVNRFIEKIRRYHELGENWRKTDDIFAIEAISKFLQKSLTESIYYREITRKNPRAFHYIVIIPSEWEPIMREYIIRELFITADIISKDDHADRLLFYTHLEATFYYLERFSRNMDTKLYEEGQRSILCRISSDKEGSLALHLDVIEPKKSSFDTREEFLELGSISQAFVSLSLLGFKEDIGNLIKSTISIESNAILDLMVNHILNYFSEKTTFWYDRATTYDPEKLFWNIDLDDWNLTGPQQEMFNKITVSEVCDIIDNHIVRGLEKLLKGVSVTSRTLTLAFIYGPPSETHTHPWIPWVEKVLERKEKFTNSKYLPMMNAQEPGDHITLSALMEETIPMSKKFLYSYVDATISYSQDNLEGSEKPSDVYLSSAYPEIKLNAIINIDISLKSTIVSFLELDENGDIRNVFDDKFFDIDKQALSLDRFLDISNITTLKLTKDGFDSIEEIFPHYLEYFKIKTILSTDFFFEQDSDCTRQQNHNTQQQKHIRVFLVVYLAYLKDVILKKNLEFETELEIGYVVSIERMLLDNAIGTKSDFEEIVSASGIVESEGTSNYLKVITRGEGLLPLLQRRYKISKLSLDSYFLLANIHENYIQFTLNKVVVVGDSEIEASSIVIKDKIISIENIYDSLCMNVWNCVVKTESLIILCEEHELQSAYQVQELFSFDAREEFFKSLKSYMSKDDFGSTSDDRLTMSLTDKCRCVIDLNMNSMIEIAWKPTFKSLATTLSSSLENLNLFGLYYNINYLFGLIHFNQSSEYQKRIAYLLSTELNSKLIGKETSARCFIIEDFPAQFLHPKIDPKIDQKPPVFSQASFQRGNVTVVSKDSYGYSIVLPGSGIYDTIVPSKKDEKLGVVRNTIYKERAFLLLKKGDAIDRSGLEKSFSLEKKPKEKPKDDVESKDNIEPKDDVEQKDGIKHEDIVRICHIDKKSTIPLDNMPLEKLKIFELTNYKYNHNMPIIISVKPKSHLSSLYFSVKVKGQDVVLKENYLALNHSTKVAALKTHK</sequence>
<evidence type="ECO:0000256" key="1">
    <source>
        <dbReference type="SAM" id="MobiDB-lite"/>
    </source>
</evidence>
<dbReference type="Proteomes" id="UP001476247">
    <property type="component" value="Unassembled WGS sequence"/>
</dbReference>
<protein>
    <submittedName>
        <fullName evidence="2">Uncharacterized protein</fullName>
    </submittedName>
</protein>
<proteinExistence type="predicted"/>
<name>A0ABP9XX19_9FUNG</name>
<gene>
    <name evidence="2" type="ORF">HPULCUR_004705</name>
</gene>
<dbReference type="EMBL" id="BAABUJ010000012">
    <property type="protein sequence ID" value="GAA5799294.1"/>
    <property type="molecule type" value="Genomic_DNA"/>
</dbReference>
<accession>A0ABP9XX19</accession>
<evidence type="ECO:0000313" key="3">
    <source>
        <dbReference type="Proteomes" id="UP001476247"/>
    </source>
</evidence>